<protein>
    <submittedName>
        <fullName evidence="1">Uncharacterized protein</fullName>
    </submittedName>
</protein>
<accession>A0A0B7G486</accession>
<dbReference type="AlphaFoldDB" id="A0A0B7G486"/>
<reference evidence="1 2" key="1">
    <citation type="submission" date="2014-11" db="EMBL/GenBank/DDBJ databases">
        <authorList>
            <person name="Wibberg Daniel"/>
        </authorList>
    </citation>
    <scope>NUCLEOTIDE SEQUENCE [LARGE SCALE GENOMIC DNA]</scope>
    <source>
        <strain evidence="1">Rhizoctonia solani AG1-IB 7/3/14</strain>
    </source>
</reference>
<proteinExistence type="predicted"/>
<dbReference type="Proteomes" id="UP000059188">
    <property type="component" value="Unassembled WGS sequence"/>
</dbReference>
<gene>
    <name evidence="1" type="ORF">RSOLAG1IB_05689</name>
</gene>
<evidence type="ECO:0000313" key="2">
    <source>
        <dbReference type="Proteomes" id="UP000059188"/>
    </source>
</evidence>
<dbReference type="EMBL" id="LN679108">
    <property type="protein sequence ID" value="CEL63924.1"/>
    <property type="molecule type" value="Genomic_DNA"/>
</dbReference>
<name>A0A0B7G486_THACB</name>
<sequence length="67" mass="7435">MESYTCTISILQIQVYACLSLGATAKRGLDPQTWSLSHSALLGDLMEINNILLFTLCTLKSNREQQS</sequence>
<organism evidence="1 2">
    <name type="scientific">Thanatephorus cucumeris (strain AG1-IB / isolate 7/3/14)</name>
    <name type="common">Lettuce bottom rot fungus</name>
    <name type="synonym">Rhizoctonia solani</name>
    <dbReference type="NCBI Taxonomy" id="1108050"/>
    <lineage>
        <taxon>Eukaryota</taxon>
        <taxon>Fungi</taxon>
        <taxon>Dikarya</taxon>
        <taxon>Basidiomycota</taxon>
        <taxon>Agaricomycotina</taxon>
        <taxon>Agaricomycetes</taxon>
        <taxon>Cantharellales</taxon>
        <taxon>Ceratobasidiaceae</taxon>
        <taxon>Rhizoctonia</taxon>
        <taxon>Rhizoctonia solani AG-1</taxon>
    </lineage>
</organism>
<keyword evidence="2" id="KW-1185">Reference proteome</keyword>
<evidence type="ECO:0000313" key="1">
    <source>
        <dbReference type="EMBL" id="CEL63924.1"/>
    </source>
</evidence>